<evidence type="ECO:0000259" key="1">
    <source>
        <dbReference type="SMART" id="SM01022"/>
    </source>
</evidence>
<dbReference type="Gene3D" id="3.10.400.10">
    <property type="entry name" value="Sulfate adenylyltransferase"/>
    <property type="match status" value="1"/>
</dbReference>
<organism evidence="2 3">
    <name type="scientific">Enterovibrio nigricans DSM 22720</name>
    <dbReference type="NCBI Taxonomy" id="1121868"/>
    <lineage>
        <taxon>Bacteria</taxon>
        <taxon>Pseudomonadati</taxon>
        <taxon>Pseudomonadota</taxon>
        <taxon>Gammaproteobacteria</taxon>
        <taxon>Vibrionales</taxon>
        <taxon>Vibrionaceae</taxon>
        <taxon>Enterovibrio</taxon>
    </lineage>
</organism>
<feature type="domain" description="ASCH" evidence="1">
    <location>
        <begin position="30"/>
        <end position="153"/>
    </location>
</feature>
<dbReference type="AlphaFoldDB" id="A0A1T4VJY2"/>
<dbReference type="Proteomes" id="UP000190162">
    <property type="component" value="Unassembled WGS sequence"/>
</dbReference>
<dbReference type="RefSeq" id="WP_078754090.1">
    <property type="nucleotide sequence ID" value="NZ_FUXU01000078.1"/>
</dbReference>
<dbReference type="PIRSF" id="PIRSF021320">
    <property type="entry name" value="DUF984"/>
    <property type="match status" value="1"/>
</dbReference>
<dbReference type="PANTHER" id="PTHR39203:SF1">
    <property type="entry name" value="CYTOPLASMIC PROTEIN"/>
    <property type="match status" value="1"/>
</dbReference>
<dbReference type="PANTHER" id="PTHR39203">
    <property type="entry name" value="CYTOPLASMIC PROTEIN-RELATED"/>
    <property type="match status" value="1"/>
</dbReference>
<dbReference type="SMART" id="SM01022">
    <property type="entry name" value="ASCH"/>
    <property type="match status" value="1"/>
</dbReference>
<evidence type="ECO:0000313" key="3">
    <source>
        <dbReference type="Proteomes" id="UP000190162"/>
    </source>
</evidence>
<evidence type="ECO:0000313" key="2">
    <source>
        <dbReference type="EMBL" id="SKA65236.1"/>
    </source>
</evidence>
<dbReference type="InterPro" id="IPR009326">
    <property type="entry name" value="DUF984"/>
</dbReference>
<dbReference type="CDD" id="cd06553">
    <property type="entry name" value="ASCH_Ef3133_like"/>
    <property type="match status" value="1"/>
</dbReference>
<name>A0A1T4VJY2_9GAMM</name>
<reference evidence="3" key="1">
    <citation type="submission" date="2017-02" db="EMBL/GenBank/DDBJ databases">
        <authorList>
            <person name="Varghese N."/>
            <person name="Submissions S."/>
        </authorList>
    </citation>
    <scope>NUCLEOTIDE SEQUENCE [LARGE SCALE GENOMIC DNA]</scope>
    <source>
        <strain evidence="3">DSM 22720</strain>
    </source>
</reference>
<proteinExistence type="predicted"/>
<protein>
    <submittedName>
        <fullName evidence="2">Uncharacterized protein YhfF</fullName>
    </submittedName>
</protein>
<dbReference type="EMBL" id="FUXU01000078">
    <property type="protein sequence ID" value="SKA65236.1"/>
    <property type="molecule type" value="Genomic_DNA"/>
</dbReference>
<dbReference type="Pfam" id="PF04266">
    <property type="entry name" value="ASCH"/>
    <property type="match status" value="1"/>
</dbReference>
<dbReference type="InterPro" id="IPR015947">
    <property type="entry name" value="PUA-like_sf"/>
</dbReference>
<dbReference type="OrthoDB" id="9807542at2"/>
<dbReference type="InterPro" id="IPR007374">
    <property type="entry name" value="ASCH_domain"/>
</dbReference>
<accession>A0A1T4VJY2</accession>
<keyword evidence="3" id="KW-1185">Reference proteome</keyword>
<sequence length="157" mass="17923">MDIRSKKLLNTYLLTLSATQREAYTSFSADYFCSDEENANICADLIIRGEKRASCSMEIWYSQEGEPYPKVGHLQVVTDFHGEPKCIIEITDVTLCPFNLVSEEFAAAEGEGDKSYAWWKDAHWAFFSSECKELGIEMTEDTLLVLERFQTVYTQTA</sequence>
<gene>
    <name evidence="2" type="ORF">SAMN02745132_03941</name>
</gene>
<dbReference type="SUPFAM" id="SSF88697">
    <property type="entry name" value="PUA domain-like"/>
    <property type="match status" value="1"/>
</dbReference>